<feature type="domain" description="TraD/TraG TraM recognition site" evidence="8">
    <location>
        <begin position="396"/>
        <end position="513"/>
    </location>
</feature>
<proteinExistence type="inferred from homology"/>
<organism evidence="9 10">
    <name type="scientific">Rhodococcus qingshengii</name>
    <dbReference type="NCBI Taxonomy" id="334542"/>
    <lineage>
        <taxon>Bacteria</taxon>
        <taxon>Bacillati</taxon>
        <taxon>Actinomycetota</taxon>
        <taxon>Actinomycetes</taxon>
        <taxon>Mycobacteriales</taxon>
        <taxon>Nocardiaceae</taxon>
        <taxon>Rhodococcus</taxon>
        <taxon>Rhodococcus erythropolis group</taxon>
    </lineage>
</organism>
<evidence type="ECO:0000256" key="4">
    <source>
        <dbReference type="ARBA" id="ARBA00022692"/>
    </source>
</evidence>
<dbReference type="PANTHER" id="PTHR37937:SF1">
    <property type="entry name" value="CONJUGATIVE TRANSFER: DNA TRANSPORT"/>
    <property type="match status" value="1"/>
</dbReference>
<evidence type="ECO:0000256" key="1">
    <source>
        <dbReference type="ARBA" id="ARBA00004651"/>
    </source>
</evidence>
<dbReference type="AlphaFoldDB" id="A0A2A5J401"/>
<dbReference type="Gene3D" id="3.40.50.300">
    <property type="entry name" value="P-loop containing nucleotide triphosphate hydrolases"/>
    <property type="match status" value="1"/>
</dbReference>
<dbReference type="GO" id="GO:0005886">
    <property type="term" value="C:plasma membrane"/>
    <property type="evidence" value="ECO:0007669"/>
    <property type="project" value="UniProtKB-SubCell"/>
</dbReference>
<accession>A0A2A5J401</accession>
<dbReference type="InterPro" id="IPR051539">
    <property type="entry name" value="T4SS-coupling_protein"/>
</dbReference>
<dbReference type="InterPro" id="IPR032689">
    <property type="entry name" value="TraG-D_C"/>
</dbReference>
<keyword evidence="5 7" id="KW-1133">Transmembrane helix</keyword>
<keyword evidence="6 7" id="KW-0472">Membrane</keyword>
<dbReference type="SUPFAM" id="SSF52540">
    <property type="entry name" value="P-loop containing nucleoside triphosphate hydrolases"/>
    <property type="match status" value="1"/>
</dbReference>
<comment type="similarity">
    <text evidence="2">Belongs to the VirD4/TraG family.</text>
</comment>
<gene>
    <name evidence="9" type="ORF">CHR55_26445</name>
</gene>
<keyword evidence="4 7" id="KW-0812">Transmembrane</keyword>
<dbReference type="EMBL" id="NOVD01000032">
    <property type="protein sequence ID" value="PCK24328.1"/>
    <property type="molecule type" value="Genomic_DNA"/>
</dbReference>
<keyword evidence="3" id="KW-1003">Cell membrane</keyword>
<dbReference type="PANTHER" id="PTHR37937">
    <property type="entry name" value="CONJUGATIVE TRANSFER: DNA TRANSPORT"/>
    <property type="match status" value="1"/>
</dbReference>
<evidence type="ECO:0000313" key="10">
    <source>
        <dbReference type="Proteomes" id="UP000230886"/>
    </source>
</evidence>
<comment type="caution">
    <text evidence="9">The sequence shown here is derived from an EMBL/GenBank/DDBJ whole genome shotgun (WGS) entry which is preliminary data.</text>
</comment>
<dbReference type="Proteomes" id="UP000230886">
    <property type="component" value="Unassembled WGS sequence"/>
</dbReference>
<feature type="transmembrane region" description="Helical" evidence="7">
    <location>
        <begin position="34"/>
        <end position="55"/>
    </location>
</feature>
<comment type="subcellular location">
    <subcellularLocation>
        <location evidence="1">Cell membrane</location>
        <topology evidence="1">Multi-pass membrane protein</topology>
    </subcellularLocation>
</comment>
<evidence type="ECO:0000256" key="6">
    <source>
        <dbReference type="ARBA" id="ARBA00023136"/>
    </source>
</evidence>
<evidence type="ECO:0000256" key="7">
    <source>
        <dbReference type="SAM" id="Phobius"/>
    </source>
</evidence>
<evidence type="ECO:0000256" key="3">
    <source>
        <dbReference type="ARBA" id="ARBA00022475"/>
    </source>
</evidence>
<name>A0A2A5J401_RHOSG</name>
<reference evidence="9 10" key="1">
    <citation type="submission" date="2017-07" db="EMBL/GenBank/DDBJ databases">
        <title>Draft sequence of Rhodococcus enclensis 23b-28.</title>
        <authorList>
            <person name="Besaury L."/>
            <person name="Sancelme M."/>
            <person name="Amato P."/>
            <person name="Lallement A."/>
            <person name="Delort A.-M."/>
        </authorList>
    </citation>
    <scope>NUCLEOTIDE SEQUENCE [LARGE SCALE GENOMIC DNA]</scope>
    <source>
        <strain evidence="9 10">23b-28</strain>
    </source>
</reference>
<sequence>MTRDAYAPLAATAALLAFLGVVRLRTMYRNGTPMWMLIVIVVAVLVVLIALAVLARKFWPRSSAHAKLRSTENLSDMIGRDAAEKGVKLRASIGGVPNANVRKLAKSVDMRQLASVIGRIGRTILYKSFEEFTLVFMGPRSNKTSAVAVPRILSAPGAVVSTSNKPDLWILTSALRAALGPVYAFDPGNIAFVPQTWWWNILGHVRKLKDAVSLADTFMDDTSGGDKSKEDAFFTPTARNLLAWTILAAAIEPGCTMRDVLIWISTFSDRPRDILRAHGLKRMTLSYTTVLELPNTTKGGVYGGANTALACIQDEDTLRWVTPPQSWEQFVDGAAEIEELDLWSLFAFEEGNVPTLYLMSQEGSGSAGPLLTAMVTRIFEIGNLTSSALGGRVDPPITIVLDECANICRIKQLPELASWLGSKSISVDAIFQSKAQMQAVWGHDRAQALWLAATVKICGAGLQDKGFAEELSGLIGTHKITEHSYSSGRGGGSTSEHKVREPIMPPEDVAAIKKENALLIRPGAKPVLMDLIPWYNEPDAGDIAALSKIATTEMRNAAIAELGNDNPVARALHAASTKAAAPEQV</sequence>
<evidence type="ECO:0000256" key="5">
    <source>
        <dbReference type="ARBA" id="ARBA00022989"/>
    </source>
</evidence>
<dbReference type="InterPro" id="IPR003688">
    <property type="entry name" value="TraG/VirD4"/>
</dbReference>
<dbReference type="Pfam" id="PF02534">
    <property type="entry name" value="T4SS-DNA_transf"/>
    <property type="match status" value="1"/>
</dbReference>
<protein>
    <recommendedName>
        <fullName evidence="8">TraD/TraG TraM recognition site domain-containing protein</fullName>
    </recommendedName>
</protein>
<dbReference type="CDD" id="cd01127">
    <property type="entry name" value="TrwB_TraG_TraD_VirD4"/>
    <property type="match status" value="1"/>
</dbReference>
<evidence type="ECO:0000313" key="9">
    <source>
        <dbReference type="EMBL" id="PCK24328.1"/>
    </source>
</evidence>
<evidence type="ECO:0000256" key="2">
    <source>
        <dbReference type="ARBA" id="ARBA00008806"/>
    </source>
</evidence>
<evidence type="ECO:0000259" key="8">
    <source>
        <dbReference type="Pfam" id="PF12696"/>
    </source>
</evidence>
<dbReference type="RefSeq" id="WP_099698449.1">
    <property type="nucleotide sequence ID" value="NZ_NOVD01000032.1"/>
</dbReference>
<dbReference type="Pfam" id="PF12696">
    <property type="entry name" value="TraG-D_C"/>
    <property type="match status" value="1"/>
</dbReference>
<dbReference type="InterPro" id="IPR027417">
    <property type="entry name" value="P-loop_NTPase"/>
</dbReference>